<feature type="compositionally biased region" description="Basic and acidic residues" evidence="1">
    <location>
        <begin position="597"/>
        <end position="608"/>
    </location>
</feature>
<dbReference type="OrthoDB" id="79367at2759"/>
<feature type="region of interest" description="Disordered" evidence="1">
    <location>
        <begin position="156"/>
        <end position="210"/>
    </location>
</feature>
<accession>A0A9W9A5M6</accession>
<feature type="compositionally biased region" description="Pro residues" evidence="1">
    <location>
        <begin position="178"/>
        <end position="191"/>
    </location>
</feature>
<proteinExistence type="predicted"/>
<evidence type="ECO:0000313" key="4">
    <source>
        <dbReference type="Proteomes" id="UP001150266"/>
    </source>
</evidence>
<dbReference type="InterPro" id="IPR008942">
    <property type="entry name" value="ENTH_VHS"/>
</dbReference>
<gene>
    <name evidence="3" type="ORF">J3R30DRAFT_3706917</name>
</gene>
<dbReference type="AlphaFoldDB" id="A0A9W9A5M6"/>
<evidence type="ECO:0000256" key="1">
    <source>
        <dbReference type="SAM" id="MobiDB-lite"/>
    </source>
</evidence>
<reference evidence="3" key="1">
    <citation type="submission" date="2022-08" db="EMBL/GenBank/DDBJ databases">
        <title>A Global Phylogenomic Analysis of the Shiitake Genus Lentinula.</title>
        <authorList>
            <consortium name="DOE Joint Genome Institute"/>
            <person name="Sierra-Patev S."/>
            <person name="Min B."/>
            <person name="Naranjo-Ortiz M."/>
            <person name="Looney B."/>
            <person name="Konkel Z."/>
            <person name="Slot J.C."/>
            <person name="Sakamoto Y."/>
            <person name="Steenwyk J.L."/>
            <person name="Rokas A."/>
            <person name="Carro J."/>
            <person name="Camarero S."/>
            <person name="Ferreira P."/>
            <person name="Molpeceres G."/>
            <person name="Ruiz-Duenas F.J."/>
            <person name="Serrano A."/>
            <person name="Henrissat B."/>
            <person name="Drula E."/>
            <person name="Hughes K.W."/>
            <person name="Mata J.L."/>
            <person name="Ishikawa N.K."/>
            <person name="Vargas-Isla R."/>
            <person name="Ushijima S."/>
            <person name="Smith C.A."/>
            <person name="Ahrendt S."/>
            <person name="Andreopoulos W."/>
            <person name="He G."/>
            <person name="Labutti K."/>
            <person name="Lipzen A."/>
            <person name="Ng V."/>
            <person name="Riley R."/>
            <person name="Sandor L."/>
            <person name="Barry K."/>
            <person name="Martinez A.T."/>
            <person name="Xiao Y."/>
            <person name="Gibbons J.G."/>
            <person name="Terashima K."/>
            <person name="Grigoriev I.V."/>
            <person name="Hibbett D.S."/>
        </authorList>
    </citation>
    <scope>NUCLEOTIDE SEQUENCE</scope>
    <source>
        <strain evidence="3">JLM2183</strain>
    </source>
</reference>
<feature type="compositionally biased region" description="Low complexity" evidence="1">
    <location>
        <begin position="434"/>
        <end position="458"/>
    </location>
</feature>
<dbReference type="EMBL" id="JAOTPV010000015">
    <property type="protein sequence ID" value="KAJ4475048.1"/>
    <property type="molecule type" value="Genomic_DNA"/>
</dbReference>
<organism evidence="3 4">
    <name type="scientific">Lentinula aciculospora</name>
    <dbReference type="NCBI Taxonomy" id="153920"/>
    <lineage>
        <taxon>Eukaryota</taxon>
        <taxon>Fungi</taxon>
        <taxon>Dikarya</taxon>
        <taxon>Basidiomycota</taxon>
        <taxon>Agaricomycotina</taxon>
        <taxon>Agaricomycetes</taxon>
        <taxon>Agaricomycetidae</taxon>
        <taxon>Agaricales</taxon>
        <taxon>Marasmiineae</taxon>
        <taxon>Omphalotaceae</taxon>
        <taxon>Lentinula</taxon>
    </lineage>
</organism>
<dbReference type="SMART" id="SM00582">
    <property type="entry name" value="RPR"/>
    <property type="match status" value="1"/>
</dbReference>
<dbReference type="SUPFAM" id="SSF48464">
    <property type="entry name" value="ENTH/VHS domain"/>
    <property type="match status" value="1"/>
</dbReference>
<dbReference type="CDD" id="cd16984">
    <property type="entry name" value="CID_Nrd1_like"/>
    <property type="match status" value="1"/>
</dbReference>
<dbReference type="Pfam" id="PF04818">
    <property type="entry name" value="CID"/>
    <property type="match status" value="1"/>
</dbReference>
<dbReference type="Gene3D" id="1.25.40.90">
    <property type="match status" value="1"/>
</dbReference>
<feature type="region of interest" description="Disordered" evidence="1">
    <location>
        <begin position="269"/>
        <end position="471"/>
    </location>
</feature>
<name>A0A9W9A5M6_9AGAR</name>
<comment type="caution">
    <text evidence="3">The sequence shown here is derived from an EMBL/GenBank/DDBJ whole genome shotgun (WGS) entry which is preliminary data.</text>
</comment>
<evidence type="ECO:0000313" key="3">
    <source>
        <dbReference type="EMBL" id="KAJ4475048.1"/>
    </source>
</evidence>
<feature type="compositionally biased region" description="Basic and acidic residues" evidence="1">
    <location>
        <begin position="331"/>
        <end position="352"/>
    </location>
</feature>
<feature type="domain" description="CID" evidence="2">
    <location>
        <begin position="1"/>
        <end position="151"/>
    </location>
</feature>
<feature type="compositionally biased region" description="Polar residues" evidence="1">
    <location>
        <begin position="269"/>
        <end position="285"/>
    </location>
</feature>
<keyword evidence="4" id="KW-1185">Reference proteome</keyword>
<dbReference type="PROSITE" id="PS51391">
    <property type="entry name" value="CID"/>
    <property type="match status" value="1"/>
</dbReference>
<sequence>MSQIEDFDSTLKEVVQAKRLSASKMAKLTELAMKLMTDDTQLVSILYRTHKSLSASAKVSSLYVFDALARAAKHQANKQNLAGDINASEGNCSTFLLKLQGILDGLFKDMVLSGTPEAKEKTKKVLDIWVKGNTFPPTMLSQLADVLKDTVKEPTAKAAVSSDPRVTAAQNSANVNTPTPPPTSTTPPFPPSSHSATPAPAQVPPLNAPLDPQSKILALLTQAIHVGAASTSNPASTSTGPALMPPQSDVAQAQLALLQQLTRTAQIGSNMTYPHTGQSSVSTDVNAIGSYEDDPSSYSTLPGEAHHSRYNSSDSRDSRGVSRVYRGGRGRWNDGRGKRDGRDHFRDRERGAKRSRSRSPPSRYGARREIKPYSPPRRPVPAVRELFDTGVSQPSADNVKKDEFGRDVRAPDPESLKDAAVAPQGDEAQTRTNVAPTPVQPPSVVAQSSPSASGSSASKTTLENKTLPSPGLEQFNVATFDFTNPESWEVLGKMWLVSYGNMPTTEQLMQFVMLAGASADPTQMMSQDSWDQSGWDNTGNPYTDAQRMSMELGTNGGMGYAGNHVQGQSTANGNWTAAVDPRTHQGGLSITKPGEPSSEKRGGGMRKVGDKWIFVRDMDSAIS</sequence>
<feature type="compositionally biased region" description="Basic and acidic residues" evidence="1">
    <location>
        <begin position="398"/>
        <end position="417"/>
    </location>
</feature>
<evidence type="ECO:0000259" key="2">
    <source>
        <dbReference type="PROSITE" id="PS51391"/>
    </source>
</evidence>
<protein>
    <recommendedName>
        <fullName evidence="2">CID domain-containing protein</fullName>
    </recommendedName>
</protein>
<feature type="region of interest" description="Disordered" evidence="1">
    <location>
        <begin position="582"/>
        <end position="608"/>
    </location>
</feature>
<dbReference type="InterPro" id="IPR006569">
    <property type="entry name" value="CID_dom"/>
</dbReference>
<dbReference type="Proteomes" id="UP001150266">
    <property type="component" value="Unassembled WGS sequence"/>
</dbReference>